<name>A0A3P8A2Z7_HELPZ</name>
<organism evidence="2">
    <name type="scientific">Heligmosomoides polygyrus</name>
    <name type="common">Parasitic roundworm</name>
    <dbReference type="NCBI Taxonomy" id="6339"/>
    <lineage>
        <taxon>Eukaryota</taxon>
        <taxon>Metazoa</taxon>
        <taxon>Ecdysozoa</taxon>
        <taxon>Nematoda</taxon>
        <taxon>Chromadorea</taxon>
        <taxon>Rhabditida</taxon>
        <taxon>Rhabditina</taxon>
        <taxon>Rhabditomorpha</taxon>
        <taxon>Strongyloidea</taxon>
        <taxon>Heligmosomidae</taxon>
        <taxon>Heligmosomoides</taxon>
    </lineage>
</organism>
<evidence type="ECO:0000313" key="2">
    <source>
        <dbReference type="EMBL" id="VDO90844.1"/>
    </source>
</evidence>
<dbReference type="Proteomes" id="UP000050761">
    <property type="component" value="Unassembled WGS sequence"/>
</dbReference>
<reference evidence="2 3" key="1">
    <citation type="submission" date="2018-11" db="EMBL/GenBank/DDBJ databases">
        <authorList>
            <consortium name="Pathogen Informatics"/>
        </authorList>
    </citation>
    <scope>NUCLEOTIDE SEQUENCE [LARGE SCALE GENOMIC DNA]</scope>
</reference>
<evidence type="ECO:0000313" key="4">
    <source>
        <dbReference type="WBParaSite" id="HPBE_0001207701-mRNA-1"/>
    </source>
</evidence>
<protein>
    <submittedName>
        <fullName evidence="4">Transmembrane protein</fullName>
    </submittedName>
</protein>
<sequence>MILLSELWPAEIGGLTTGWLCDTPGGRVEWLTLAVFITCGECSYFNESVTGCSSKCAVTTDKDLSCFNSTLEYYEHTLFGIMRNYVSSQLNLASYTPNRDPLSRVELTSATLDMMATVNPANVEDEKQLLSTDSARPIVEALVDNVLGKPAGVYDYVCPYGCERSDTPWMWCFIASAVVNVSIAAAGIFGMMQSYGRVKKNLRHVQKGPQDALKIAKQS</sequence>
<reference evidence="4" key="2">
    <citation type="submission" date="2019-09" db="UniProtKB">
        <authorList>
            <consortium name="WormBaseParasite"/>
        </authorList>
    </citation>
    <scope>IDENTIFICATION</scope>
</reference>
<evidence type="ECO:0000256" key="1">
    <source>
        <dbReference type="SAM" id="Phobius"/>
    </source>
</evidence>
<dbReference type="EMBL" id="UZAH01027348">
    <property type="protein sequence ID" value="VDO90844.1"/>
    <property type="molecule type" value="Genomic_DNA"/>
</dbReference>
<keyword evidence="3" id="KW-1185">Reference proteome</keyword>
<dbReference type="OrthoDB" id="5853853at2759"/>
<keyword evidence="1" id="KW-0472">Membrane</keyword>
<accession>A0A3P8A2Z7</accession>
<feature type="transmembrane region" description="Helical" evidence="1">
    <location>
        <begin position="168"/>
        <end position="192"/>
    </location>
</feature>
<dbReference type="AlphaFoldDB" id="A0A3P8A2Z7"/>
<evidence type="ECO:0000313" key="3">
    <source>
        <dbReference type="Proteomes" id="UP000050761"/>
    </source>
</evidence>
<proteinExistence type="predicted"/>
<keyword evidence="1" id="KW-1133">Transmembrane helix</keyword>
<gene>
    <name evidence="2" type="ORF">HPBE_LOCUS12078</name>
</gene>
<keyword evidence="1" id="KW-0812">Transmembrane</keyword>
<dbReference type="WBParaSite" id="HPBE_0001207701-mRNA-1">
    <property type="protein sequence ID" value="HPBE_0001207701-mRNA-1"/>
    <property type="gene ID" value="HPBE_0001207701"/>
</dbReference>